<gene>
    <name evidence="1" type="ORF">GZ77_00560</name>
</gene>
<dbReference type="AlphaFoldDB" id="A0A081N9U4"/>
<dbReference type="Proteomes" id="UP000028006">
    <property type="component" value="Unassembled WGS sequence"/>
</dbReference>
<protein>
    <submittedName>
        <fullName evidence="1">Uncharacterized protein</fullName>
    </submittedName>
</protein>
<sequence>MAEAADIQQGRLSEDLIHQEQALKQKSNTLIIESQGAWIVDNGRLSHFTPARGLSSYARIHAPRLDEAVTSIAGYGNRLYSVTSMYRNGQWVLLLKAFLNDSGEIKKLWRRVIKPSSSAIGQVTLKCEPEIAVSGHGIYLLCNREAIAVRHDNQKTTLSETIKPGIDRTPRLLDNHGNPCNAATPPGPIINTDGHFYPITEPLKGLVVDRNGRLYAHDHSEVYAISKHQKGKDVNIDTDLTGRLPAKGLVLTDNHQLLVPYLKMPATLHIDIYDISHSKPIRQSSRTIVLSDFYDEKTGPHFNWDTGTPTLSKTGYFYIPLTRTRHQPCPFYDFGKDCYETETVIVMTKLLNSGIDPLAWSKRYHDNKNSNRVPSSLATLFDLPSSSQTQQLNYAQLLLMALLAFTAANTNSIF</sequence>
<comment type="caution">
    <text evidence="1">The sequence shown here is derived from an EMBL/GenBank/DDBJ whole genome shotgun (WGS) entry which is preliminary data.</text>
</comment>
<organism evidence="1 2">
    <name type="scientific">Endozoicomonas montiporae</name>
    <dbReference type="NCBI Taxonomy" id="1027273"/>
    <lineage>
        <taxon>Bacteria</taxon>
        <taxon>Pseudomonadati</taxon>
        <taxon>Pseudomonadota</taxon>
        <taxon>Gammaproteobacteria</taxon>
        <taxon>Oceanospirillales</taxon>
        <taxon>Endozoicomonadaceae</taxon>
        <taxon>Endozoicomonas</taxon>
    </lineage>
</organism>
<reference evidence="1 2" key="1">
    <citation type="submission" date="2014-06" db="EMBL/GenBank/DDBJ databases">
        <title>Whole Genome Sequences of Three Symbiotic Endozoicomonas Bacteria.</title>
        <authorList>
            <person name="Neave M.J."/>
            <person name="Apprill A."/>
            <person name="Voolstra C.R."/>
        </authorList>
    </citation>
    <scope>NUCLEOTIDE SEQUENCE [LARGE SCALE GENOMIC DNA]</scope>
    <source>
        <strain evidence="1 2">LMG 24815</strain>
    </source>
</reference>
<dbReference type="EMBL" id="JOKG01000001">
    <property type="protein sequence ID" value="KEQ15217.1"/>
    <property type="molecule type" value="Genomic_DNA"/>
</dbReference>
<keyword evidence="2" id="KW-1185">Reference proteome</keyword>
<accession>A0A081N9U4</accession>
<evidence type="ECO:0000313" key="1">
    <source>
        <dbReference type="EMBL" id="KEQ15217.1"/>
    </source>
</evidence>
<proteinExistence type="predicted"/>
<name>A0A081N9U4_9GAMM</name>
<dbReference type="RefSeq" id="WP_145912631.1">
    <property type="nucleotide sequence ID" value="NZ_JOKG01000001.1"/>
</dbReference>
<evidence type="ECO:0000313" key="2">
    <source>
        <dbReference type="Proteomes" id="UP000028006"/>
    </source>
</evidence>